<comment type="caution">
    <text evidence="3">The sequence shown here is derived from an EMBL/GenBank/DDBJ whole genome shotgun (WGS) entry which is preliminary data.</text>
</comment>
<organism evidence="3 4">
    <name type="scientific">Natronococcus pandeyae</name>
    <dbReference type="NCBI Taxonomy" id="2055836"/>
    <lineage>
        <taxon>Archaea</taxon>
        <taxon>Methanobacteriati</taxon>
        <taxon>Methanobacteriota</taxon>
        <taxon>Stenosarchaea group</taxon>
        <taxon>Halobacteria</taxon>
        <taxon>Halobacteriales</taxon>
        <taxon>Natrialbaceae</taxon>
        <taxon>Natronococcus</taxon>
    </lineage>
</organism>
<feature type="domain" description="Solute-binding protein family 5" evidence="2">
    <location>
        <begin position="289"/>
        <end position="634"/>
    </location>
</feature>
<evidence type="ECO:0000259" key="2">
    <source>
        <dbReference type="Pfam" id="PF00496"/>
    </source>
</evidence>
<protein>
    <submittedName>
        <fullName evidence="3">ABC transporter substrate-binding protein</fullName>
    </submittedName>
</protein>
<evidence type="ECO:0000256" key="1">
    <source>
        <dbReference type="SAM" id="MobiDB-lite"/>
    </source>
</evidence>
<evidence type="ECO:0000313" key="3">
    <source>
        <dbReference type="EMBL" id="TYL35921.1"/>
    </source>
</evidence>
<keyword evidence="4" id="KW-1185">Reference proteome</keyword>
<dbReference type="RefSeq" id="WP_148860730.1">
    <property type="nucleotide sequence ID" value="NZ_PHNJ01000027.1"/>
</dbReference>
<reference evidence="3" key="1">
    <citation type="submission" date="2017-11" db="EMBL/GenBank/DDBJ databases">
        <authorList>
            <person name="Kajale S.C."/>
            <person name="Sharma A."/>
        </authorList>
    </citation>
    <scope>NUCLEOTIDE SEQUENCE</scope>
    <source>
        <strain evidence="3">LS1_42</strain>
    </source>
</reference>
<feature type="compositionally biased region" description="Polar residues" evidence="1">
    <location>
        <begin position="142"/>
        <end position="153"/>
    </location>
</feature>
<dbReference type="SUPFAM" id="SSF53850">
    <property type="entry name" value="Periplasmic binding protein-like II"/>
    <property type="match status" value="2"/>
</dbReference>
<dbReference type="EMBL" id="PHNJ01000027">
    <property type="protein sequence ID" value="TYL35921.1"/>
    <property type="molecule type" value="Genomic_DNA"/>
</dbReference>
<proteinExistence type="predicted"/>
<name>A0A8J8PW16_9EURY</name>
<dbReference type="Pfam" id="PF00496">
    <property type="entry name" value="SBP_bac_5"/>
    <property type="match status" value="1"/>
</dbReference>
<dbReference type="PROSITE" id="PS51257">
    <property type="entry name" value="PROKAR_LIPOPROTEIN"/>
    <property type="match status" value="1"/>
</dbReference>
<feature type="region of interest" description="Disordered" evidence="1">
    <location>
        <begin position="132"/>
        <end position="166"/>
    </location>
</feature>
<dbReference type="Gene3D" id="3.10.105.10">
    <property type="entry name" value="Dipeptide-binding Protein, Domain 3"/>
    <property type="match status" value="2"/>
</dbReference>
<dbReference type="InterPro" id="IPR039424">
    <property type="entry name" value="SBP_5"/>
</dbReference>
<dbReference type="GO" id="GO:1904680">
    <property type="term" value="F:peptide transmembrane transporter activity"/>
    <property type="evidence" value="ECO:0007669"/>
    <property type="project" value="TreeGrafter"/>
</dbReference>
<dbReference type="PANTHER" id="PTHR30290">
    <property type="entry name" value="PERIPLASMIC BINDING COMPONENT OF ABC TRANSPORTER"/>
    <property type="match status" value="1"/>
</dbReference>
<dbReference type="GO" id="GO:0015833">
    <property type="term" value="P:peptide transport"/>
    <property type="evidence" value="ECO:0007669"/>
    <property type="project" value="TreeGrafter"/>
</dbReference>
<accession>A0A8J8PW16</accession>
<gene>
    <name evidence="3" type="ORF">CV102_25260</name>
</gene>
<dbReference type="OrthoDB" id="194307at2157"/>
<sequence length="643" mass="71541">MNRNSTNPGDGVSRRSVLATAASGLALSTSGCIDRVGSVVGQDVTDRLALSITTVPADSDREAVRIARHLEANLEAVGADVSIDMRSPSEFLQTVLIDHDFDLYVGRHPGGFDPDFLYGALHSRYADERGWQNPFGFDETQPESLSGTPSPSRDLSETAPGGPSIDELLEEQRRTNTDDDRRDVIADLLEEVVEQKPFDPICFPEEYRVARTEHFGAWDVDDDGANDGHLPTRHGFLGLEPEPGVDQLRALITDTRPTRNLNPLSATIRDRGTIVNLLYDSLLTEHQGELVPWLAESVEWEDGSLHITLREECPFHDDDDDDEADRYVTAEDVAFTYEFLADTSYGEADTPSPAPRYRSQTSMIDDPSKDIVVEDFLEDDSYELRIDVATNIESVARRALTVPILPKHRWENQVESRTESAEAPQGEWGLVTMSNIPAIGSGPFRFEDSSQRESLTLERFEDHFTQDDDDLPDIDVESIQFGIDPGSTAVERVANDGADVTASMLSTHALKGRLEGDGEWLDDDETSETRWIGPRQSRMFYHVGFNTRAAAFGDSSVRRLVSQLLDKSWIIDDVFGNRAKPIAAPLSDEWVPDTLAMDEDDEEPVTPFFGSDGELDVDAARDAFEDAGFRHDEQGWLLRNDDT</sequence>
<evidence type="ECO:0000313" key="4">
    <source>
        <dbReference type="Proteomes" id="UP000766904"/>
    </source>
</evidence>
<dbReference type="Gene3D" id="3.40.190.10">
    <property type="entry name" value="Periplasmic binding protein-like II"/>
    <property type="match status" value="1"/>
</dbReference>
<dbReference type="InterPro" id="IPR000914">
    <property type="entry name" value="SBP_5_dom"/>
</dbReference>
<dbReference type="Proteomes" id="UP000766904">
    <property type="component" value="Unassembled WGS sequence"/>
</dbReference>
<dbReference type="AlphaFoldDB" id="A0A8J8PW16"/>